<dbReference type="Pfam" id="PF00593">
    <property type="entry name" value="TonB_dep_Rec_b-barrel"/>
    <property type="match status" value="1"/>
</dbReference>
<evidence type="ECO:0000259" key="12">
    <source>
        <dbReference type="Pfam" id="PF07715"/>
    </source>
</evidence>
<comment type="subcellular location">
    <subcellularLocation>
        <location evidence="1 8">Cell outer membrane</location>
        <topology evidence="1 8">Multi-pass membrane protein</topology>
    </subcellularLocation>
</comment>
<dbReference type="AlphaFoldDB" id="A0A933W2C7"/>
<dbReference type="InterPro" id="IPR000531">
    <property type="entry name" value="Beta-barrel_TonB"/>
</dbReference>
<dbReference type="InterPro" id="IPR012910">
    <property type="entry name" value="Plug_dom"/>
</dbReference>
<feature type="signal peptide" evidence="10">
    <location>
        <begin position="1"/>
        <end position="38"/>
    </location>
</feature>
<evidence type="ECO:0000313" key="14">
    <source>
        <dbReference type="Proteomes" id="UP000782519"/>
    </source>
</evidence>
<keyword evidence="2 8" id="KW-0813">Transport</keyword>
<evidence type="ECO:0000313" key="13">
    <source>
        <dbReference type="EMBL" id="MBI5131421.1"/>
    </source>
</evidence>
<evidence type="ECO:0000256" key="6">
    <source>
        <dbReference type="ARBA" id="ARBA00023136"/>
    </source>
</evidence>
<dbReference type="Proteomes" id="UP000782519">
    <property type="component" value="Unassembled WGS sequence"/>
</dbReference>
<dbReference type="InterPro" id="IPR037066">
    <property type="entry name" value="Plug_dom_sf"/>
</dbReference>
<keyword evidence="13" id="KW-0675">Receptor</keyword>
<gene>
    <name evidence="13" type="ORF">HZA66_18440</name>
</gene>
<dbReference type="GO" id="GO:0009279">
    <property type="term" value="C:cell outer membrane"/>
    <property type="evidence" value="ECO:0007669"/>
    <property type="project" value="UniProtKB-SubCell"/>
</dbReference>
<dbReference type="CDD" id="cd01347">
    <property type="entry name" value="ligand_gated_channel"/>
    <property type="match status" value="1"/>
</dbReference>
<evidence type="ECO:0000256" key="5">
    <source>
        <dbReference type="ARBA" id="ARBA00023077"/>
    </source>
</evidence>
<keyword evidence="3 8" id="KW-1134">Transmembrane beta strand</keyword>
<dbReference type="SUPFAM" id="SSF56935">
    <property type="entry name" value="Porins"/>
    <property type="match status" value="1"/>
</dbReference>
<name>A0A933W2C7_RHOPL</name>
<dbReference type="Gene3D" id="2.170.130.10">
    <property type="entry name" value="TonB-dependent receptor, plug domain"/>
    <property type="match status" value="1"/>
</dbReference>
<dbReference type="GO" id="GO:0044718">
    <property type="term" value="P:siderophore transmembrane transport"/>
    <property type="evidence" value="ECO:0007669"/>
    <property type="project" value="TreeGrafter"/>
</dbReference>
<organism evidence="13 14">
    <name type="scientific">Rhodopseudomonas palustris</name>
    <dbReference type="NCBI Taxonomy" id="1076"/>
    <lineage>
        <taxon>Bacteria</taxon>
        <taxon>Pseudomonadati</taxon>
        <taxon>Pseudomonadota</taxon>
        <taxon>Alphaproteobacteria</taxon>
        <taxon>Hyphomicrobiales</taxon>
        <taxon>Nitrobacteraceae</taxon>
        <taxon>Rhodopseudomonas</taxon>
    </lineage>
</organism>
<dbReference type="InterPro" id="IPR036942">
    <property type="entry name" value="Beta-barrel_TonB_sf"/>
</dbReference>
<keyword evidence="10" id="KW-0732">Signal</keyword>
<proteinExistence type="inferred from homology"/>
<evidence type="ECO:0000256" key="3">
    <source>
        <dbReference type="ARBA" id="ARBA00022452"/>
    </source>
</evidence>
<evidence type="ECO:0000256" key="2">
    <source>
        <dbReference type="ARBA" id="ARBA00022448"/>
    </source>
</evidence>
<evidence type="ECO:0000256" key="9">
    <source>
        <dbReference type="RuleBase" id="RU003357"/>
    </source>
</evidence>
<reference evidence="13" key="1">
    <citation type="submission" date="2020-07" db="EMBL/GenBank/DDBJ databases">
        <title>Huge and variable diversity of episymbiotic CPR bacteria and DPANN archaea in groundwater ecosystems.</title>
        <authorList>
            <person name="He C.Y."/>
            <person name="Keren R."/>
            <person name="Whittaker M."/>
            <person name="Farag I.F."/>
            <person name="Doudna J."/>
            <person name="Cate J.H.D."/>
            <person name="Banfield J.F."/>
        </authorList>
    </citation>
    <scope>NUCLEOTIDE SEQUENCE</scope>
    <source>
        <strain evidence="13">NC_groundwater_1818_Pr3_B-0.1um_66_35</strain>
    </source>
</reference>
<sequence length="704" mass="75931">MPSRFDADLRHHSARSRALLTTTILASSLIAGVAPASAQDNTLPTINVTATRTSDAIVGTSSTVITADDIAHSPAQTVQDIIAQTPGVQSTSLYGGVNGTGSSVDLRGFGATATSNTLFLINGRRLNDLDLQGVDLSSIPLQSIERIEITRGGSGAVLYGDNAVGGVINIVTKTGTGGPPATFRAEGGFGSFNQRLASISAAYNAGPWSTSVFANGVRSNGYRANNALEQNNAIGELRYSTPDLSAFLNLSGDNQHLGLPGSRIVDPSIGVNQLLTDRRGTGTPFNFGDKQGANLTAGFTKSLWDGAELIVDGGVRDKRQQAGYFGDVPLQSFNASWFDAHLQTWSITPRLSIKNAVFGLPSKILTGLDYYDATYDSDRGQYRGTPPVHVYNLSQKTLAGYWQQTIAVLPTTDFSYGGRVQSVKVDAADRLNALAPGYFGEAQARPLNSTETQHALHVGLEHRFNDVFSVFGRAARAFRTPNVDERVASGPSFDAFFNPIPGTFALKTQTSIDVEGGFRIKSGPFEMQTSIYNMDLTNEIRYDPVNFYNTNLDPTRRTGGETSASFRLNDTLLLRGGAAYTHATFREGPFSGNDVPLVSRYTANGGVTWNVWQKYVVFDATARVWSSRFMDNDNANRQVKIPANGTVDIKLSGEIDHFFWSASVINLFNAQYYDYAVASTFTPGRYGAYPLPGRTYLVKAGVTF</sequence>
<dbReference type="InterPro" id="IPR039426">
    <property type="entry name" value="TonB-dep_rcpt-like"/>
</dbReference>
<dbReference type="PANTHER" id="PTHR30069">
    <property type="entry name" value="TONB-DEPENDENT OUTER MEMBRANE RECEPTOR"/>
    <property type="match status" value="1"/>
</dbReference>
<keyword evidence="6 8" id="KW-0472">Membrane</keyword>
<comment type="caution">
    <text evidence="13">The sequence shown here is derived from an EMBL/GenBank/DDBJ whole genome shotgun (WGS) entry which is preliminary data.</text>
</comment>
<dbReference type="Gene3D" id="2.40.170.20">
    <property type="entry name" value="TonB-dependent receptor, beta-barrel domain"/>
    <property type="match status" value="1"/>
</dbReference>
<feature type="domain" description="TonB-dependent receptor-like beta-barrel" evidence="11">
    <location>
        <begin position="241"/>
        <end position="667"/>
    </location>
</feature>
<keyword evidence="7 8" id="KW-0998">Cell outer membrane</keyword>
<evidence type="ECO:0000256" key="7">
    <source>
        <dbReference type="ARBA" id="ARBA00023237"/>
    </source>
</evidence>
<evidence type="ECO:0000259" key="11">
    <source>
        <dbReference type="Pfam" id="PF00593"/>
    </source>
</evidence>
<evidence type="ECO:0000256" key="8">
    <source>
        <dbReference type="PROSITE-ProRule" id="PRU01360"/>
    </source>
</evidence>
<accession>A0A933W2C7</accession>
<comment type="similarity">
    <text evidence="8 9">Belongs to the TonB-dependent receptor family.</text>
</comment>
<dbReference type="GO" id="GO:0015344">
    <property type="term" value="F:siderophore uptake transmembrane transporter activity"/>
    <property type="evidence" value="ECO:0007669"/>
    <property type="project" value="TreeGrafter"/>
</dbReference>
<dbReference type="EMBL" id="JACRJB010000053">
    <property type="protein sequence ID" value="MBI5131421.1"/>
    <property type="molecule type" value="Genomic_DNA"/>
</dbReference>
<dbReference type="PROSITE" id="PS52016">
    <property type="entry name" value="TONB_DEPENDENT_REC_3"/>
    <property type="match status" value="1"/>
</dbReference>
<keyword evidence="5 9" id="KW-0798">TonB box</keyword>
<dbReference type="Pfam" id="PF07715">
    <property type="entry name" value="Plug"/>
    <property type="match status" value="1"/>
</dbReference>
<evidence type="ECO:0000256" key="10">
    <source>
        <dbReference type="SAM" id="SignalP"/>
    </source>
</evidence>
<protein>
    <submittedName>
        <fullName evidence="13">TonB-dependent receptor</fullName>
    </submittedName>
</protein>
<evidence type="ECO:0000256" key="4">
    <source>
        <dbReference type="ARBA" id="ARBA00022692"/>
    </source>
</evidence>
<feature type="chain" id="PRO_5037681665" evidence="10">
    <location>
        <begin position="39"/>
        <end position="704"/>
    </location>
</feature>
<dbReference type="PANTHER" id="PTHR30069:SF27">
    <property type="entry name" value="BLL4766 PROTEIN"/>
    <property type="match status" value="1"/>
</dbReference>
<feature type="domain" description="TonB-dependent receptor plug" evidence="12">
    <location>
        <begin position="60"/>
        <end position="167"/>
    </location>
</feature>
<evidence type="ECO:0000256" key="1">
    <source>
        <dbReference type="ARBA" id="ARBA00004571"/>
    </source>
</evidence>
<keyword evidence="4 8" id="KW-0812">Transmembrane</keyword>